<reference evidence="4 5" key="1">
    <citation type="submission" date="2020-10" db="EMBL/GenBank/DDBJ databases">
        <title>Sequencing the genomes of 1000 actinobacteria strains.</title>
        <authorList>
            <person name="Klenk H.-P."/>
        </authorList>
    </citation>
    <scope>NUCLEOTIDE SEQUENCE [LARGE SCALE GENOMIC DNA]</scope>
    <source>
        <strain evidence="4 5">DSM 43748</strain>
    </source>
</reference>
<dbReference type="EMBL" id="JADBEF010000001">
    <property type="protein sequence ID" value="MBE1560361.1"/>
    <property type="molecule type" value="Genomic_DNA"/>
</dbReference>
<feature type="compositionally biased region" description="Polar residues" evidence="2">
    <location>
        <begin position="1"/>
        <end position="11"/>
    </location>
</feature>
<dbReference type="PANTHER" id="PTHR35526:SF3">
    <property type="entry name" value="ANTI-SIGMA-F FACTOR RSBW"/>
    <property type="match status" value="1"/>
</dbReference>
<dbReference type="Gene3D" id="3.30.750.24">
    <property type="entry name" value="STAS domain"/>
    <property type="match status" value="1"/>
</dbReference>
<dbReference type="InterPro" id="IPR036513">
    <property type="entry name" value="STAS_dom_sf"/>
</dbReference>
<proteinExistence type="predicted"/>
<dbReference type="PANTHER" id="PTHR35526">
    <property type="entry name" value="ANTI-SIGMA-F FACTOR RSBW-RELATED"/>
    <property type="match status" value="1"/>
</dbReference>
<keyword evidence="5" id="KW-1185">Reference proteome</keyword>
<gene>
    <name evidence="4" type="ORF">H4W81_003140</name>
</gene>
<dbReference type="Gene3D" id="3.30.565.10">
    <property type="entry name" value="Histidine kinase-like ATPase, C-terminal domain"/>
    <property type="match status" value="1"/>
</dbReference>
<accession>A0ABR9KE97</accession>
<keyword evidence="1" id="KW-0723">Serine/threonine-protein kinase</keyword>
<dbReference type="InterPro" id="IPR036890">
    <property type="entry name" value="HATPase_C_sf"/>
</dbReference>
<feature type="region of interest" description="Disordered" evidence="2">
    <location>
        <begin position="1"/>
        <end position="25"/>
    </location>
</feature>
<dbReference type="Pfam" id="PF13581">
    <property type="entry name" value="HATPase_c_2"/>
    <property type="match status" value="1"/>
</dbReference>
<sequence length="273" mass="28781">MTGDGTLNTPPVSADGRGVAPDGAPLLDQGFDADSLYALRAALEAHVTQAGLPEGRVSDLVITVHELATNAVLHGAGAGRVRVWRRAGALHCEVSDEGRPRAAGQPGRSADQWPYEHGHGLWIARYLANRLTASSGPQGSVVTVVFDLPGADRRSTFGLSRRAVGTHIELALSGDLDRRAAQEVGAAVQALLAEHPAPRLVLDLTAVTFWDAIGIAALVTAQQRVDETSAGAMFLAGLSDEFRRRLAALSPTGFTFCDTPEHAVRQLPPPADR</sequence>
<comment type="caution">
    <text evidence="4">The sequence shown here is derived from an EMBL/GenBank/DDBJ whole genome shotgun (WGS) entry which is preliminary data.</text>
</comment>
<evidence type="ECO:0000259" key="3">
    <source>
        <dbReference type="PROSITE" id="PS50801"/>
    </source>
</evidence>
<dbReference type="InterPro" id="IPR002645">
    <property type="entry name" value="STAS_dom"/>
</dbReference>
<organism evidence="4 5">
    <name type="scientific">Nonomuraea africana</name>
    <dbReference type="NCBI Taxonomy" id="46171"/>
    <lineage>
        <taxon>Bacteria</taxon>
        <taxon>Bacillati</taxon>
        <taxon>Actinomycetota</taxon>
        <taxon>Actinomycetes</taxon>
        <taxon>Streptosporangiales</taxon>
        <taxon>Streptosporangiaceae</taxon>
        <taxon>Nonomuraea</taxon>
    </lineage>
</organism>
<dbReference type="InterPro" id="IPR003594">
    <property type="entry name" value="HATPase_dom"/>
</dbReference>
<dbReference type="InterPro" id="IPR050267">
    <property type="entry name" value="Anti-sigma-factor_SerPK"/>
</dbReference>
<dbReference type="RefSeq" id="WP_192775448.1">
    <property type="nucleotide sequence ID" value="NZ_BAAASY010000035.1"/>
</dbReference>
<dbReference type="CDD" id="cd07043">
    <property type="entry name" value="STAS_anti-anti-sigma_factors"/>
    <property type="match status" value="1"/>
</dbReference>
<evidence type="ECO:0000256" key="2">
    <source>
        <dbReference type="SAM" id="MobiDB-lite"/>
    </source>
</evidence>
<protein>
    <submittedName>
        <fullName evidence="4">Anti-anti-sigma factor</fullName>
    </submittedName>
</protein>
<dbReference type="CDD" id="cd16936">
    <property type="entry name" value="HATPase_RsbW-like"/>
    <property type="match status" value="1"/>
</dbReference>
<dbReference type="SUPFAM" id="SSF55874">
    <property type="entry name" value="ATPase domain of HSP90 chaperone/DNA topoisomerase II/histidine kinase"/>
    <property type="match status" value="1"/>
</dbReference>
<dbReference type="PROSITE" id="PS50801">
    <property type="entry name" value="STAS"/>
    <property type="match status" value="1"/>
</dbReference>
<name>A0ABR9KE97_9ACTN</name>
<evidence type="ECO:0000313" key="5">
    <source>
        <dbReference type="Proteomes" id="UP000661607"/>
    </source>
</evidence>
<dbReference type="Pfam" id="PF01740">
    <property type="entry name" value="STAS"/>
    <property type="match status" value="1"/>
</dbReference>
<keyword evidence="1" id="KW-0418">Kinase</keyword>
<dbReference type="Proteomes" id="UP000661607">
    <property type="component" value="Unassembled WGS sequence"/>
</dbReference>
<evidence type="ECO:0000256" key="1">
    <source>
        <dbReference type="ARBA" id="ARBA00022527"/>
    </source>
</evidence>
<feature type="domain" description="STAS" evidence="3">
    <location>
        <begin position="170"/>
        <end position="246"/>
    </location>
</feature>
<evidence type="ECO:0000313" key="4">
    <source>
        <dbReference type="EMBL" id="MBE1560361.1"/>
    </source>
</evidence>
<dbReference type="SUPFAM" id="SSF52091">
    <property type="entry name" value="SpoIIaa-like"/>
    <property type="match status" value="1"/>
</dbReference>
<keyword evidence="1" id="KW-0808">Transferase</keyword>